<dbReference type="AlphaFoldDB" id="A0A370TGC0"/>
<name>A0A370TGC0_9HELO</name>
<dbReference type="Proteomes" id="UP000254866">
    <property type="component" value="Unassembled WGS sequence"/>
</dbReference>
<comment type="caution">
    <text evidence="2">The sequence shown here is derived from an EMBL/GenBank/DDBJ whole genome shotgun (WGS) entry which is preliminary data.</text>
</comment>
<sequence>MSRHTNNNDPQNMATLAAELEARNQFRGAGPQDTDEQIHALSTFEIPTLLQFVKAAQTGHFPGNRDVDLPLWPKEEMRNFSRKYAEWAPPPYSELPQPAGPFGLGPIPGVSPPAIIRVMHVMSGMADLFTMAASKDLGRSQKLLKTKIWFGLPPLSEAHWATRRLDDESNIEETLAILQSVVDVFDHLRQPQIQGELRDKHNKIFVEMDTFQDACNALRSSRGEPVPSWSLGKLWLQYVRCHFDFIESQARAWMFKHLPVLHDFWKARFMAAFTNGRVISSTHGTVRVDHFALFILNKIQDLYLNIDIIMRCRPDGFIIPGGVAGSDPRLCQIDAPSNVLNEFYRQTESKRMRDMKFAFAAALDEYAQARAALSANEPPYPEFMQPIIRTINREFMHKEQQPHIENPPPFGMESWVRDLGQKDIEQFGFVIYRLSYKETDEEWEALRTQLEKAIDDGWEGVVGAEKIKHKAVLHWIDGRDENVKIPEGDLQAARRNFKTLSESPSPPPTGVATTLCLAVTSLSLSSLKEPQKPNPSATTNTASTLASHPGNFGPFLHAIDTSFSESTSAESSSSTSGDPDPRTTARQNSQEHPPGYDGTLKIASHLLYNDLYALYIGIGGAVTIENMWSLSVKHPWGIYVGPSTGVLRRNWRNMIGLGGIAVSNAGRIGALGVM</sequence>
<feature type="compositionally biased region" description="Low complexity" evidence="1">
    <location>
        <begin position="566"/>
        <end position="576"/>
    </location>
</feature>
<keyword evidence="3" id="KW-1185">Reference proteome</keyword>
<dbReference type="STRING" id="2656787.A0A370TGC0"/>
<evidence type="ECO:0000256" key="1">
    <source>
        <dbReference type="SAM" id="MobiDB-lite"/>
    </source>
</evidence>
<organism evidence="2 3">
    <name type="scientific">Venustampulla echinocandica</name>
    <dbReference type="NCBI Taxonomy" id="2656787"/>
    <lineage>
        <taxon>Eukaryota</taxon>
        <taxon>Fungi</taxon>
        <taxon>Dikarya</taxon>
        <taxon>Ascomycota</taxon>
        <taxon>Pezizomycotina</taxon>
        <taxon>Leotiomycetes</taxon>
        <taxon>Helotiales</taxon>
        <taxon>Pleuroascaceae</taxon>
        <taxon>Venustampulla</taxon>
    </lineage>
</organism>
<protein>
    <submittedName>
        <fullName evidence="2">Uncharacterized protein</fullName>
    </submittedName>
</protein>
<proteinExistence type="predicted"/>
<evidence type="ECO:0000313" key="3">
    <source>
        <dbReference type="Proteomes" id="UP000254866"/>
    </source>
</evidence>
<feature type="region of interest" description="Disordered" evidence="1">
    <location>
        <begin position="566"/>
        <end position="596"/>
    </location>
</feature>
<dbReference type="OrthoDB" id="3437405at2759"/>
<dbReference type="GeneID" id="43601159"/>
<dbReference type="RefSeq" id="XP_031867224.1">
    <property type="nucleotide sequence ID" value="XM_032016933.1"/>
</dbReference>
<gene>
    <name evidence="2" type="ORF">BP5553_08310</name>
</gene>
<evidence type="ECO:0000313" key="2">
    <source>
        <dbReference type="EMBL" id="RDL33942.1"/>
    </source>
</evidence>
<reference evidence="2 3" key="1">
    <citation type="journal article" date="2018" name="IMA Fungus">
        <title>IMA Genome-F 9: Draft genome sequence of Annulohypoxylon stygium, Aspergillus mulundensis, Berkeleyomyces basicola (syn. Thielaviopsis basicola), Ceratocystis smalleyi, two Cercospora beticola strains, Coleophoma cylindrospora, Fusarium fracticaudum, Phialophora cf. hyalina, and Morchella septimelata.</title>
        <authorList>
            <person name="Wingfield B.D."/>
            <person name="Bills G.F."/>
            <person name="Dong Y."/>
            <person name="Huang W."/>
            <person name="Nel W.J."/>
            <person name="Swalarsk-Parry B.S."/>
            <person name="Vaghefi N."/>
            <person name="Wilken P.M."/>
            <person name="An Z."/>
            <person name="de Beer Z.W."/>
            <person name="De Vos L."/>
            <person name="Chen L."/>
            <person name="Duong T.A."/>
            <person name="Gao Y."/>
            <person name="Hammerbacher A."/>
            <person name="Kikkert J.R."/>
            <person name="Li Y."/>
            <person name="Li H."/>
            <person name="Li K."/>
            <person name="Li Q."/>
            <person name="Liu X."/>
            <person name="Ma X."/>
            <person name="Naidoo K."/>
            <person name="Pethybridge S.J."/>
            <person name="Sun J."/>
            <person name="Steenkamp E.T."/>
            <person name="van der Nest M.A."/>
            <person name="van Wyk S."/>
            <person name="Wingfield M.J."/>
            <person name="Xiong C."/>
            <person name="Yue Q."/>
            <person name="Zhang X."/>
        </authorList>
    </citation>
    <scope>NUCLEOTIDE SEQUENCE [LARGE SCALE GENOMIC DNA]</scope>
    <source>
        <strain evidence="2 3">BP 5553</strain>
    </source>
</reference>
<accession>A0A370TGC0</accession>
<dbReference type="EMBL" id="NPIC01000008">
    <property type="protein sequence ID" value="RDL33942.1"/>
    <property type="molecule type" value="Genomic_DNA"/>
</dbReference>
<feature type="region of interest" description="Disordered" evidence="1">
    <location>
        <begin position="526"/>
        <end position="546"/>
    </location>
</feature>
<feature type="compositionally biased region" description="Low complexity" evidence="1">
    <location>
        <begin position="534"/>
        <end position="544"/>
    </location>
</feature>